<dbReference type="STRING" id="1442371.A0A0D2JHI3"/>
<dbReference type="PANTHER" id="PTHR24305:SF229">
    <property type="entry name" value="P450, PUTATIVE (EUROFUNG)-RELATED"/>
    <property type="match status" value="1"/>
</dbReference>
<dbReference type="RefSeq" id="XP_016626775.1">
    <property type="nucleotide sequence ID" value="XM_016782169.1"/>
</dbReference>
<dbReference type="InterPro" id="IPR001128">
    <property type="entry name" value="Cyt_P450"/>
</dbReference>
<dbReference type="CDD" id="cd11060">
    <property type="entry name" value="CYP57A1-like"/>
    <property type="match status" value="1"/>
</dbReference>
<dbReference type="Proteomes" id="UP000053411">
    <property type="component" value="Unassembled WGS sequence"/>
</dbReference>
<dbReference type="OrthoDB" id="3934656at2759"/>
<dbReference type="EMBL" id="KN848102">
    <property type="protein sequence ID" value="KIX92652.1"/>
    <property type="molecule type" value="Genomic_DNA"/>
</dbReference>
<evidence type="ECO:0000313" key="3">
    <source>
        <dbReference type="Proteomes" id="UP000053411"/>
    </source>
</evidence>
<keyword evidence="1" id="KW-1133">Transmembrane helix</keyword>
<dbReference type="Pfam" id="PF00067">
    <property type="entry name" value="p450"/>
    <property type="match status" value="1"/>
</dbReference>
<keyword evidence="1" id="KW-0472">Membrane</keyword>
<feature type="transmembrane region" description="Helical" evidence="1">
    <location>
        <begin position="19"/>
        <end position="39"/>
    </location>
</feature>
<keyword evidence="3" id="KW-1185">Reference proteome</keyword>
<dbReference type="GO" id="GO:0005506">
    <property type="term" value="F:iron ion binding"/>
    <property type="evidence" value="ECO:0007669"/>
    <property type="project" value="InterPro"/>
</dbReference>
<dbReference type="PANTHER" id="PTHR24305">
    <property type="entry name" value="CYTOCHROME P450"/>
    <property type="match status" value="1"/>
</dbReference>
<dbReference type="GO" id="GO:0016705">
    <property type="term" value="F:oxidoreductase activity, acting on paired donors, with incorporation or reduction of molecular oxygen"/>
    <property type="evidence" value="ECO:0007669"/>
    <property type="project" value="InterPro"/>
</dbReference>
<evidence type="ECO:0000313" key="2">
    <source>
        <dbReference type="EMBL" id="KIX92652.1"/>
    </source>
</evidence>
<sequence length="456" mass="51959">MLVQLGQALRWDALSPLEIAARILLVLTSVCLVYVFYMLKCSTLSHIKGPFPASISRLWLVYHALRADMHTYQPFLHRKYGKFVRIAPDEVSISDPQAIKEIYGVNSGFTKTEFYDPFGPRPTELIHLPLRKAPMGELFSLKDEKRHALRRRLVSHIYSMTNIVKSEGYMNLCVEEFMKALNDSAQEQSVIDFGECLQRFAFDVIGELFYGSMFGFLKERRDVGGYMATLDGLIPFFTVLGVMPILQKVQPLMVWLWPGYRAHSKKMVTFNEMAAKCVHDRQQNPSGRDDILNHLFALNAERPDFTIEEIFNDSFDALGAGSDTTAVAMRSAFYHVMKDEAIYARLQAEIDEADKQGRLSNPVTFNEAMQMPYLVAVCKEAMRVFPSVGMTLPRHVPASGRLICGQFFPEGVKVGVNAFVVHRDQGVFGYDAESFNPDRWFRPEAKDMDRYMFQAS</sequence>
<dbReference type="SUPFAM" id="SSF48264">
    <property type="entry name" value="Cytochrome P450"/>
    <property type="match status" value="1"/>
</dbReference>
<dbReference type="InterPro" id="IPR050121">
    <property type="entry name" value="Cytochrome_P450_monoxygenase"/>
</dbReference>
<accession>A0A0D2JHI3</accession>
<organism evidence="2 3">
    <name type="scientific">Fonsecaea multimorphosa CBS 102226</name>
    <dbReference type="NCBI Taxonomy" id="1442371"/>
    <lineage>
        <taxon>Eukaryota</taxon>
        <taxon>Fungi</taxon>
        <taxon>Dikarya</taxon>
        <taxon>Ascomycota</taxon>
        <taxon>Pezizomycotina</taxon>
        <taxon>Eurotiomycetes</taxon>
        <taxon>Chaetothyriomycetidae</taxon>
        <taxon>Chaetothyriales</taxon>
        <taxon>Herpotrichiellaceae</taxon>
        <taxon>Fonsecaea</taxon>
    </lineage>
</organism>
<name>A0A0D2JHI3_9EURO</name>
<gene>
    <name evidence="2" type="ORF">Z520_11681</name>
</gene>
<dbReference type="InterPro" id="IPR036396">
    <property type="entry name" value="Cyt_P450_sf"/>
</dbReference>
<dbReference type="VEuPathDB" id="FungiDB:Z520_11681"/>
<feature type="transmembrane region" description="Helical" evidence="1">
    <location>
        <begin position="223"/>
        <end position="246"/>
    </location>
</feature>
<dbReference type="GO" id="GO:0004497">
    <property type="term" value="F:monooxygenase activity"/>
    <property type="evidence" value="ECO:0007669"/>
    <property type="project" value="InterPro"/>
</dbReference>
<keyword evidence="1" id="KW-0812">Transmembrane</keyword>
<dbReference type="GeneID" id="27717427"/>
<dbReference type="AlphaFoldDB" id="A0A0D2JHI3"/>
<reference evidence="2 3" key="1">
    <citation type="submission" date="2015-01" db="EMBL/GenBank/DDBJ databases">
        <title>The Genome Sequence of Fonsecaea multimorphosa CBS 102226.</title>
        <authorList>
            <consortium name="The Broad Institute Genomics Platform"/>
            <person name="Cuomo C."/>
            <person name="de Hoog S."/>
            <person name="Gorbushina A."/>
            <person name="Stielow B."/>
            <person name="Teixiera M."/>
            <person name="Abouelleil A."/>
            <person name="Chapman S.B."/>
            <person name="Priest M."/>
            <person name="Young S.K."/>
            <person name="Wortman J."/>
            <person name="Nusbaum C."/>
            <person name="Birren B."/>
        </authorList>
    </citation>
    <scope>NUCLEOTIDE SEQUENCE [LARGE SCALE GENOMIC DNA]</scope>
    <source>
        <strain evidence="2 3">CBS 102226</strain>
    </source>
</reference>
<dbReference type="Gene3D" id="1.10.630.10">
    <property type="entry name" value="Cytochrome P450"/>
    <property type="match status" value="1"/>
</dbReference>
<dbReference type="GO" id="GO:0020037">
    <property type="term" value="F:heme binding"/>
    <property type="evidence" value="ECO:0007669"/>
    <property type="project" value="InterPro"/>
</dbReference>
<evidence type="ECO:0000256" key="1">
    <source>
        <dbReference type="SAM" id="Phobius"/>
    </source>
</evidence>
<protein>
    <submittedName>
        <fullName evidence="2">Uncharacterized protein</fullName>
    </submittedName>
</protein>
<proteinExistence type="predicted"/>